<keyword evidence="4" id="KW-1185">Reference proteome</keyword>
<dbReference type="PANTHER" id="PTHR45947:SF3">
    <property type="entry name" value="SULFOQUINOVOSYL TRANSFERASE SQD2"/>
    <property type="match status" value="1"/>
</dbReference>
<dbReference type="InterPro" id="IPR028098">
    <property type="entry name" value="Glyco_trans_4-like_N"/>
</dbReference>
<dbReference type="InterPro" id="IPR001296">
    <property type="entry name" value="Glyco_trans_1"/>
</dbReference>
<sequence length="404" mass="44001">MPVARPTVLVLASTYPRWAGDPEPGFVHELARRLTGRFRVLALVPHAPGAKKREVLDGVEVVRYRYAPEAWETLVNSGGIVSNLRRARWKLLLVPGFVLAQAWTAWHLLRRERIDVIHAHWLIPQGLIAALLQSLPGRKVPFVATAHGSDVQALRGSTMDAARKFVVRRSAAATAVSAMLRDQLVAGSAQGERTRILPMGVDLEHRFVPDTVVTRSGAQLLFVGRLVEGKGVDRLLDAMPAVLHRVPDARLTIVGDGPLSIALHAQAQRLGIFDAVTFRGALAQSELPDLYRRASLFVAPFGWREGLGLVLVEALGCGCPVLAGDAPAVADILGENWRQHTVDASDTGALSSRIIDTLLALEPARKQAEHLRTRVMARFDWQVVADRHAQLLGECIAGGARAPR</sequence>
<dbReference type="RefSeq" id="WP_386741875.1">
    <property type="nucleotide sequence ID" value="NZ_JBHRYA010000001.1"/>
</dbReference>
<evidence type="ECO:0000259" key="1">
    <source>
        <dbReference type="Pfam" id="PF00534"/>
    </source>
</evidence>
<keyword evidence="3" id="KW-0808">Transferase</keyword>
<dbReference type="Pfam" id="PF13439">
    <property type="entry name" value="Glyco_transf_4"/>
    <property type="match status" value="1"/>
</dbReference>
<dbReference type="Pfam" id="PF00534">
    <property type="entry name" value="Glycos_transf_1"/>
    <property type="match status" value="1"/>
</dbReference>
<evidence type="ECO:0000313" key="4">
    <source>
        <dbReference type="Proteomes" id="UP001595705"/>
    </source>
</evidence>
<evidence type="ECO:0000259" key="2">
    <source>
        <dbReference type="Pfam" id="PF13439"/>
    </source>
</evidence>
<dbReference type="Proteomes" id="UP001595705">
    <property type="component" value="Unassembled WGS sequence"/>
</dbReference>
<proteinExistence type="predicted"/>
<dbReference type="PANTHER" id="PTHR45947">
    <property type="entry name" value="SULFOQUINOVOSYL TRANSFERASE SQD2"/>
    <property type="match status" value="1"/>
</dbReference>
<accession>A0ABV7XG46</accession>
<dbReference type="EMBL" id="JBHRYA010000001">
    <property type="protein sequence ID" value="MFC3714906.1"/>
    <property type="molecule type" value="Genomic_DNA"/>
</dbReference>
<protein>
    <submittedName>
        <fullName evidence="3">Glycosyltransferase</fullName>
        <ecNumber evidence="3">2.4.-.-</ecNumber>
    </submittedName>
</protein>
<comment type="caution">
    <text evidence="3">The sequence shown here is derived from an EMBL/GenBank/DDBJ whole genome shotgun (WGS) entry which is preliminary data.</text>
</comment>
<dbReference type="InterPro" id="IPR050194">
    <property type="entry name" value="Glycosyltransferase_grp1"/>
</dbReference>
<feature type="domain" description="Glycosyltransferase subfamily 4-like N-terminal" evidence="2">
    <location>
        <begin position="27"/>
        <end position="204"/>
    </location>
</feature>
<organism evidence="3 4">
    <name type="scientific">Luteimonas soli</name>
    <dbReference type="NCBI Taxonomy" id="1648966"/>
    <lineage>
        <taxon>Bacteria</taxon>
        <taxon>Pseudomonadati</taxon>
        <taxon>Pseudomonadota</taxon>
        <taxon>Gammaproteobacteria</taxon>
        <taxon>Lysobacterales</taxon>
        <taxon>Lysobacteraceae</taxon>
        <taxon>Luteimonas</taxon>
    </lineage>
</organism>
<reference evidence="4" key="1">
    <citation type="journal article" date="2019" name="Int. J. Syst. Evol. Microbiol.">
        <title>The Global Catalogue of Microorganisms (GCM) 10K type strain sequencing project: providing services to taxonomists for standard genome sequencing and annotation.</title>
        <authorList>
            <consortium name="The Broad Institute Genomics Platform"/>
            <consortium name="The Broad Institute Genome Sequencing Center for Infectious Disease"/>
            <person name="Wu L."/>
            <person name="Ma J."/>
        </authorList>
    </citation>
    <scope>NUCLEOTIDE SEQUENCE [LARGE SCALE GENOMIC DNA]</scope>
    <source>
        <strain evidence="4">KCTC 42441</strain>
    </source>
</reference>
<dbReference type="EC" id="2.4.-.-" evidence="3"/>
<dbReference type="SUPFAM" id="SSF53756">
    <property type="entry name" value="UDP-Glycosyltransferase/glycogen phosphorylase"/>
    <property type="match status" value="1"/>
</dbReference>
<dbReference type="GO" id="GO:0016757">
    <property type="term" value="F:glycosyltransferase activity"/>
    <property type="evidence" value="ECO:0007669"/>
    <property type="project" value="UniProtKB-KW"/>
</dbReference>
<feature type="domain" description="Glycosyl transferase family 1" evidence="1">
    <location>
        <begin position="219"/>
        <end position="361"/>
    </location>
</feature>
<keyword evidence="3" id="KW-0328">Glycosyltransferase</keyword>
<name>A0ABV7XG46_9GAMM</name>
<evidence type="ECO:0000313" key="3">
    <source>
        <dbReference type="EMBL" id="MFC3714906.1"/>
    </source>
</evidence>
<gene>
    <name evidence="3" type="ORF">ACFONC_01885</name>
</gene>
<dbReference type="Gene3D" id="3.40.50.2000">
    <property type="entry name" value="Glycogen Phosphorylase B"/>
    <property type="match status" value="2"/>
</dbReference>